<name>G3PPC9_GASAC</name>
<organism evidence="5">
    <name type="scientific">Gasterosteus aculeatus</name>
    <name type="common">Three-spined stickleback</name>
    <dbReference type="NCBI Taxonomy" id="69293"/>
    <lineage>
        <taxon>Eukaryota</taxon>
        <taxon>Metazoa</taxon>
        <taxon>Chordata</taxon>
        <taxon>Craniata</taxon>
        <taxon>Vertebrata</taxon>
        <taxon>Euteleostomi</taxon>
        <taxon>Actinopterygii</taxon>
        <taxon>Neopterygii</taxon>
        <taxon>Teleostei</taxon>
        <taxon>Neoteleostei</taxon>
        <taxon>Acanthomorphata</taxon>
        <taxon>Eupercaria</taxon>
        <taxon>Perciformes</taxon>
        <taxon>Cottioidei</taxon>
        <taxon>Gasterosteales</taxon>
        <taxon>Gasterosteidae</taxon>
        <taxon>Gasterosteus</taxon>
    </lineage>
</organism>
<protein>
    <recommendedName>
        <fullName evidence="4">B30.2/SPRY domain-containing protein</fullName>
    </recommendedName>
</protein>
<dbReference type="InterPro" id="IPR003879">
    <property type="entry name" value="Butyrophylin_SPRY"/>
</dbReference>
<dbReference type="PRINTS" id="PR01407">
    <property type="entry name" value="BUTYPHLNCDUF"/>
</dbReference>
<dbReference type="Pfam" id="PF00622">
    <property type="entry name" value="SPRY"/>
    <property type="match status" value="1"/>
</dbReference>
<dbReference type="eggNOG" id="ENOG502SPVG">
    <property type="taxonomic scope" value="Eukaryota"/>
</dbReference>
<evidence type="ECO:0000256" key="3">
    <source>
        <dbReference type="ARBA" id="ARBA00022833"/>
    </source>
</evidence>
<dbReference type="AlphaFoldDB" id="G3PPC9"/>
<reference evidence="5" key="2">
    <citation type="submission" date="2024-04" db="UniProtKB">
        <authorList>
            <consortium name="Ensembl"/>
        </authorList>
    </citation>
    <scope>IDENTIFICATION</scope>
</reference>
<dbReference type="Ensembl" id="ENSGACT00000019500.1">
    <property type="protein sequence ID" value="ENSGACP00000019462.1"/>
    <property type="gene ID" value="ENSGACG00000014741.1"/>
</dbReference>
<dbReference type="InterPro" id="IPR001870">
    <property type="entry name" value="B30.2/SPRY"/>
</dbReference>
<evidence type="ECO:0000313" key="5">
    <source>
        <dbReference type="Ensembl" id="ENSGACP00000019462.1"/>
    </source>
</evidence>
<dbReference type="GO" id="GO:0005737">
    <property type="term" value="C:cytoplasm"/>
    <property type="evidence" value="ECO:0007669"/>
    <property type="project" value="UniProtKB-ARBA"/>
</dbReference>
<dbReference type="Bgee" id="ENSGACG00000014741">
    <property type="expression patterns" value="Expressed in intestinal epithelial cell"/>
</dbReference>
<proteinExistence type="predicted"/>
<evidence type="ECO:0000259" key="4">
    <source>
        <dbReference type="PROSITE" id="PS50188"/>
    </source>
</evidence>
<evidence type="ECO:0000256" key="2">
    <source>
        <dbReference type="ARBA" id="ARBA00022771"/>
    </source>
</evidence>
<dbReference type="SMART" id="SM00589">
    <property type="entry name" value="PRY"/>
    <property type="match status" value="1"/>
</dbReference>
<dbReference type="InterPro" id="IPR006574">
    <property type="entry name" value="PRY"/>
</dbReference>
<keyword evidence="3" id="KW-0862">Zinc</keyword>
<evidence type="ECO:0000256" key="1">
    <source>
        <dbReference type="ARBA" id="ARBA00022723"/>
    </source>
</evidence>
<keyword evidence="2" id="KW-0863">Zinc-finger</keyword>
<dbReference type="STRING" id="69293.ENSGACP00000019462"/>
<accession>G3PPC9</accession>
<reference evidence="5" key="1">
    <citation type="submission" date="2006-01" db="EMBL/GenBank/DDBJ databases">
        <authorList>
            <person name="Lindblad-Toh K."/>
            <person name="Mauceli E."/>
            <person name="Grabherr M."/>
            <person name="Chang J.L."/>
            <person name="Lander E.S."/>
        </authorList>
    </citation>
    <scope>NUCLEOTIDE SEQUENCE [LARGE SCALE GENOMIC DNA]</scope>
</reference>
<dbReference type="InterPro" id="IPR013320">
    <property type="entry name" value="ConA-like_dom_sf"/>
</dbReference>
<dbReference type="GO" id="GO:0008270">
    <property type="term" value="F:zinc ion binding"/>
    <property type="evidence" value="ECO:0007669"/>
    <property type="project" value="UniProtKB-KW"/>
</dbReference>
<dbReference type="SUPFAM" id="SSF49899">
    <property type="entry name" value="Concanavalin A-like lectins/glucanases"/>
    <property type="match status" value="1"/>
</dbReference>
<dbReference type="CDD" id="cd16040">
    <property type="entry name" value="SPRY_PRY_SNTX"/>
    <property type="match status" value="1"/>
</dbReference>
<dbReference type="PROSITE" id="PS50188">
    <property type="entry name" value="B302_SPRY"/>
    <property type="match status" value="1"/>
</dbReference>
<dbReference type="InterPro" id="IPR003877">
    <property type="entry name" value="SPRY_dom"/>
</dbReference>
<dbReference type="InParanoid" id="G3PPC9"/>
<dbReference type="Pfam" id="PF13765">
    <property type="entry name" value="PRY"/>
    <property type="match status" value="1"/>
</dbReference>
<dbReference type="PANTHER" id="PTHR25465:SF5">
    <property type="entry name" value="E3 UBIQUITIN_ISG15 LIGASE TRIM25-RELATED"/>
    <property type="match status" value="1"/>
</dbReference>
<feature type="domain" description="B30.2/SPRY" evidence="4">
    <location>
        <begin position="1"/>
        <end position="170"/>
    </location>
</feature>
<dbReference type="Gene3D" id="2.60.120.920">
    <property type="match status" value="1"/>
</dbReference>
<dbReference type="InterPro" id="IPR043136">
    <property type="entry name" value="B30.2/SPRY_sf"/>
</dbReference>
<dbReference type="InterPro" id="IPR051051">
    <property type="entry name" value="E3_ubiq-ligase_TRIM/RNF"/>
</dbReference>
<sequence>DSCELTIDTNTVNKHLKLSDNNRNVTHVMEDQSYLDHPDRFDFRPQLLCRTGLTGRCYWEVKWRGRVYVSVSYRGNRRKGNCKDCWFGMNDQSWTLMCSDEGYSVYHSEAVTPIGRVAVYMDCPAGSLSFYRVSSDTLIHLHTFSTTFTEPLYPGFGLLFWSRGSSVSLC</sequence>
<keyword evidence="1" id="KW-0479">Metal-binding</keyword>
<dbReference type="PANTHER" id="PTHR25465">
    <property type="entry name" value="B-BOX DOMAIN CONTAINING"/>
    <property type="match status" value="1"/>
</dbReference>